<proteinExistence type="predicted"/>
<dbReference type="Proteomes" id="UP001369082">
    <property type="component" value="Unassembled WGS sequence"/>
</dbReference>
<evidence type="ECO:0000313" key="2">
    <source>
        <dbReference type="Proteomes" id="UP001369082"/>
    </source>
</evidence>
<dbReference type="SUPFAM" id="SSF143410">
    <property type="entry name" value="DOPA-like"/>
    <property type="match status" value="1"/>
</dbReference>
<dbReference type="EMBL" id="JBAKAZ010000109">
    <property type="protein sequence ID" value="MEL0630894.1"/>
    <property type="molecule type" value="Genomic_DNA"/>
</dbReference>
<dbReference type="Gene3D" id="3.30.70.1240">
    <property type="entry name" value="DOPA-like domains"/>
    <property type="match status" value="1"/>
</dbReference>
<evidence type="ECO:0000313" key="1">
    <source>
        <dbReference type="EMBL" id="MEL0630894.1"/>
    </source>
</evidence>
<organism evidence="1 2">
    <name type="scientific">Psychromonas aquatilis</name>
    <dbReference type="NCBI Taxonomy" id="2005072"/>
    <lineage>
        <taxon>Bacteria</taxon>
        <taxon>Pseudomonadati</taxon>
        <taxon>Pseudomonadota</taxon>
        <taxon>Gammaproteobacteria</taxon>
        <taxon>Alteromonadales</taxon>
        <taxon>Psychromonadaceae</taxon>
        <taxon>Psychromonas</taxon>
    </lineage>
</organism>
<name>A0ABU9GU86_9GAMM</name>
<keyword evidence="2" id="KW-1185">Reference proteome</keyword>
<accession>A0ABU9GU86</accession>
<sequence length="81" mass="9445">MNKVNFPVNNYDAYHAHVYFDKETFTFAKALCEKAGELFQLQVGRAHQKLVGPHPRWSCQLLFTSSDFEQLIPWLKKNAMV</sequence>
<dbReference type="Pfam" id="PF08883">
    <property type="entry name" value="DOPA_dioxygen"/>
    <property type="match status" value="1"/>
</dbReference>
<protein>
    <submittedName>
        <fullName evidence="1">DOPA 4,5-dioxygenase family protein</fullName>
    </submittedName>
</protein>
<gene>
    <name evidence="1" type="ORF">V6256_14945</name>
</gene>
<comment type="caution">
    <text evidence="1">The sequence shown here is derived from an EMBL/GenBank/DDBJ whole genome shotgun (WGS) entry which is preliminary data.</text>
</comment>
<dbReference type="InterPro" id="IPR014980">
    <property type="entry name" value="DOPA_dioxygen"/>
</dbReference>
<reference evidence="1 2" key="1">
    <citation type="submission" date="2024-02" db="EMBL/GenBank/DDBJ databases">
        <title>Bacteria isolated from the canopy kelp, Nereocystis luetkeana.</title>
        <authorList>
            <person name="Pfister C.A."/>
            <person name="Younker I.T."/>
            <person name="Light S.H."/>
        </authorList>
    </citation>
    <scope>NUCLEOTIDE SEQUENCE [LARGE SCALE GENOMIC DNA]</scope>
    <source>
        <strain evidence="1 2">TI.1.05</strain>
    </source>
</reference>
<dbReference type="InterPro" id="IPR023389">
    <property type="entry name" value="DOPA-like_sf"/>
</dbReference>